<protein>
    <submittedName>
        <fullName evidence="1">Uncharacterized protein</fullName>
    </submittedName>
</protein>
<reference evidence="1 2" key="1">
    <citation type="submission" date="2017-12" db="EMBL/GenBank/DDBJ databases">
        <title>Comparative genomics of Botrytis spp.</title>
        <authorList>
            <person name="Valero-Jimenez C.A."/>
            <person name="Tapia P."/>
            <person name="Veloso J."/>
            <person name="Silva-Moreno E."/>
            <person name="Staats M."/>
            <person name="Valdes J.H."/>
            <person name="Van Kan J.A.L."/>
        </authorList>
    </citation>
    <scope>NUCLEOTIDE SEQUENCE [LARGE SCALE GENOMIC DNA]</scope>
    <source>
        <strain evidence="1 2">Bp0003</strain>
    </source>
</reference>
<sequence>MSLSPSLLTAQHGDVLFISYHTAALLAPKIHRTPMTSSFALITENRTDVSGNTTLITDDEFKKFCNGEEALALCCKVGAVPNYLMWLYDDI</sequence>
<dbReference type="Proteomes" id="UP000297910">
    <property type="component" value="Unassembled WGS sequence"/>
</dbReference>
<keyword evidence="2" id="KW-1185">Reference proteome</keyword>
<gene>
    <name evidence="1" type="ORF">BPAE_0012g00260</name>
</gene>
<organism evidence="1 2">
    <name type="scientific">Botrytis paeoniae</name>
    <dbReference type="NCBI Taxonomy" id="278948"/>
    <lineage>
        <taxon>Eukaryota</taxon>
        <taxon>Fungi</taxon>
        <taxon>Dikarya</taxon>
        <taxon>Ascomycota</taxon>
        <taxon>Pezizomycotina</taxon>
        <taxon>Leotiomycetes</taxon>
        <taxon>Helotiales</taxon>
        <taxon>Sclerotiniaceae</taxon>
        <taxon>Botrytis</taxon>
    </lineage>
</organism>
<dbReference type="EMBL" id="PQXI01000012">
    <property type="protein sequence ID" value="TGO29672.1"/>
    <property type="molecule type" value="Genomic_DNA"/>
</dbReference>
<proteinExistence type="predicted"/>
<dbReference type="AlphaFoldDB" id="A0A4Z1G2S5"/>
<comment type="caution">
    <text evidence="1">The sequence shown here is derived from an EMBL/GenBank/DDBJ whole genome shotgun (WGS) entry which is preliminary data.</text>
</comment>
<evidence type="ECO:0000313" key="2">
    <source>
        <dbReference type="Proteomes" id="UP000297910"/>
    </source>
</evidence>
<evidence type="ECO:0000313" key="1">
    <source>
        <dbReference type="EMBL" id="TGO29672.1"/>
    </source>
</evidence>
<accession>A0A4Z1G2S5</accession>
<name>A0A4Z1G2S5_9HELO</name>